<dbReference type="RefSeq" id="WP_106347564.1">
    <property type="nucleotide sequence ID" value="NZ_PVUE01000002.1"/>
</dbReference>
<dbReference type="AlphaFoldDB" id="A0A2T1A469"/>
<protein>
    <recommendedName>
        <fullName evidence="4">ATP synthase protein I</fullName>
    </recommendedName>
</protein>
<dbReference type="OrthoDB" id="5192214at2"/>
<evidence type="ECO:0000256" key="1">
    <source>
        <dbReference type="SAM" id="Phobius"/>
    </source>
</evidence>
<feature type="transmembrane region" description="Helical" evidence="1">
    <location>
        <begin position="49"/>
        <end position="71"/>
    </location>
</feature>
<proteinExistence type="predicted"/>
<accession>A0A2T1A469</accession>
<dbReference type="Proteomes" id="UP000237752">
    <property type="component" value="Unassembled WGS sequence"/>
</dbReference>
<keyword evidence="3" id="KW-1185">Reference proteome</keyword>
<keyword evidence="1" id="KW-0812">Transmembrane</keyword>
<name>A0A2T1A469_9ACTN</name>
<feature type="transmembrane region" description="Helical" evidence="1">
    <location>
        <begin position="111"/>
        <end position="128"/>
    </location>
</feature>
<evidence type="ECO:0000313" key="2">
    <source>
        <dbReference type="EMBL" id="PRZ43390.1"/>
    </source>
</evidence>
<evidence type="ECO:0008006" key="4">
    <source>
        <dbReference type="Google" id="ProtNLM"/>
    </source>
</evidence>
<organism evidence="2 3">
    <name type="scientific">Antricoccus suffuscus</name>
    <dbReference type="NCBI Taxonomy" id="1629062"/>
    <lineage>
        <taxon>Bacteria</taxon>
        <taxon>Bacillati</taxon>
        <taxon>Actinomycetota</taxon>
        <taxon>Actinomycetes</taxon>
        <taxon>Geodermatophilales</taxon>
        <taxon>Antricoccaceae</taxon>
        <taxon>Antricoccus</taxon>
    </lineage>
</organism>
<feature type="transmembrane region" description="Helical" evidence="1">
    <location>
        <begin position="20"/>
        <end position="43"/>
    </location>
</feature>
<evidence type="ECO:0000313" key="3">
    <source>
        <dbReference type="Proteomes" id="UP000237752"/>
    </source>
</evidence>
<keyword evidence="1" id="KW-1133">Transmembrane helix</keyword>
<keyword evidence="1" id="KW-0472">Membrane</keyword>
<reference evidence="2 3" key="1">
    <citation type="submission" date="2018-03" db="EMBL/GenBank/DDBJ databases">
        <title>Genomic Encyclopedia of Archaeal and Bacterial Type Strains, Phase II (KMG-II): from individual species to whole genera.</title>
        <authorList>
            <person name="Goeker M."/>
        </authorList>
    </citation>
    <scope>NUCLEOTIDE SEQUENCE [LARGE SCALE GENOMIC DNA]</scope>
    <source>
        <strain evidence="2 3">DSM 100065</strain>
    </source>
</reference>
<feature type="transmembrane region" description="Helical" evidence="1">
    <location>
        <begin position="83"/>
        <end position="105"/>
    </location>
</feature>
<comment type="caution">
    <text evidence="2">The sequence shown here is derived from an EMBL/GenBank/DDBJ whole genome shotgun (WGS) entry which is preliminary data.</text>
</comment>
<sequence length="167" mass="17917">MQIPRYPPKPVRPDVPWSLAHLKVGFIASLVLLIVGAPLAWAIRGWQGAFGVLVGLVIVTIFFAFGSWAVVKAGKYDDRLTLPAALGSYLIKIGILAIVLVSIPLDGPVDVGAMAITVLVGTLMWAGVQIKYVLSKQIFYVDYTPPAHVVDESAAPSADIDEPVKKK</sequence>
<dbReference type="EMBL" id="PVUE01000002">
    <property type="protein sequence ID" value="PRZ43390.1"/>
    <property type="molecule type" value="Genomic_DNA"/>
</dbReference>
<gene>
    <name evidence="2" type="ORF">CLV47_10276</name>
</gene>